<keyword evidence="3" id="KW-0443">Lipid metabolism</keyword>
<dbReference type="InterPro" id="IPR052214">
    <property type="entry name" value="DAG_Lipase-Related"/>
</dbReference>
<organism evidence="4 5">
    <name type="scientific">Geodia barretti</name>
    <name type="common">Barrett's horny sponge</name>
    <dbReference type="NCBI Taxonomy" id="519541"/>
    <lineage>
        <taxon>Eukaryota</taxon>
        <taxon>Metazoa</taxon>
        <taxon>Porifera</taxon>
        <taxon>Demospongiae</taxon>
        <taxon>Heteroscleromorpha</taxon>
        <taxon>Tetractinellida</taxon>
        <taxon>Astrophorina</taxon>
        <taxon>Geodiidae</taxon>
        <taxon>Geodia</taxon>
    </lineage>
</organism>
<keyword evidence="2" id="KW-0442">Lipid degradation</keyword>
<proteinExistence type="predicted"/>
<keyword evidence="5" id="KW-1185">Reference proteome</keyword>
<dbReference type="AlphaFoldDB" id="A0AA35SA16"/>
<comment type="caution">
    <text evidence="4">The sequence shown here is derived from an EMBL/GenBank/DDBJ whole genome shotgun (WGS) entry which is preliminary data.</text>
</comment>
<evidence type="ECO:0000313" key="5">
    <source>
        <dbReference type="Proteomes" id="UP001174909"/>
    </source>
</evidence>
<dbReference type="GO" id="GO:0016298">
    <property type="term" value="F:lipase activity"/>
    <property type="evidence" value="ECO:0007669"/>
    <property type="project" value="TreeGrafter"/>
</dbReference>
<evidence type="ECO:0000256" key="1">
    <source>
        <dbReference type="ARBA" id="ARBA00022801"/>
    </source>
</evidence>
<dbReference type="EMBL" id="CASHTH010002150">
    <property type="protein sequence ID" value="CAI8025413.1"/>
    <property type="molecule type" value="Genomic_DNA"/>
</dbReference>
<dbReference type="Proteomes" id="UP001174909">
    <property type="component" value="Unassembled WGS sequence"/>
</dbReference>
<dbReference type="GO" id="GO:0046340">
    <property type="term" value="P:diacylglycerol catabolic process"/>
    <property type="evidence" value="ECO:0007669"/>
    <property type="project" value="TreeGrafter"/>
</dbReference>
<evidence type="ECO:0000313" key="4">
    <source>
        <dbReference type="EMBL" id="CAI8025413.1"/>
    </source>
</evidence>
<accession>A0AA35SA16</accession>
<feature type="non-terminal residue" evidence="4">
    <location>
        <position position="131"/>
    </location>
</feature>
<name>A0AA35SA16_GEOBA</name>
<gene>
    <name evidence="4" type="ORF">GBAR_LOCUS14688</name>
</gene>
<dbReference type="PANTHER" id="PTHR45792">
    <property type="entry name" value="DIACYLGLYCEROL LIPASE HOMOLOG-RELATED"/>
    <property type="match status" value="1"/>
</dbReference>
<dbReference type="GO" id="GO:0019369">
    <property type="term" value="P:arachidonate metabolic process"/>
    <property type="evidence" value="ECO:0007669"/>
    <property type="project" value="TreeGrafter"/>
</dbReference>
<feature type="non-terminal residue" evidence="4">
    <location>
        <position position="1"/>
    </location>
</feature>
<reference evidence="4" key="1">
    <citation type="submission" date="2023-03" db="EMBL/GenBank/DDBJ databases">
        <authorList>
            <person name="Steffen K."/>
            <person name="Cardenas P."/>
        </authorList>
    </citation>
    <scope>NUCLEOTIDE SEQUENCE</scope>
</reference>
<evidence type="ECO:0000256" key="2">
    <source>
        <dbReference type="ARBA" id="ARBA00022963"/>
    </source>
</evidence>
<dbReference type="PANTHER" id="PTHR45792:SF8">
    <property type="entry name" value="DIACYLGLYCEROL LIPASE-ALPHA"/>
    <property type="match status" value="1"/>
</dbReference>
<evidence type="ECO:0000256" key="3">
    <source>
        <dbReference type="ARBA" id="ARBA00023098"/>
    </source>
</evidence>
<dbReference type="InterPro" id="IPR029058">
    <property type="entry name" value="AB_hydrolase_fold"/>
</dbReference>
<protein>
    <submittedName>
        <fullName evidence="4">Diacylglycerol lipase-alpha</fullName>
    </submittedName>
</protein>
<sequence length="131" mass="14577">GAGVASLLAILLKKHHQNLHCYAYSPPGGLLCMTAVPRTRSYITTVVVENDFIPRLSLQNLQSFSERILHNIQTSAVPKYRIFLSSGLQWLGLCGSVVRKIGNRRVSVSTMAILKEPLLNTHFDCDSFEVH</sequence>
<dbReference type="Gene3D" id="3.40.50.1820">
    <property type="entry name" value="alpha/beta hydrolase"/>
    <property type="match status" value="1"/>
</dbReference>
<dbReference type="SUPFAM" id="SSF53474">
    <property type="entry name" value="alpha/beta-Hydrolases"/>
    <property type="match status" value="1"/>
</dbReference>
<keyword evidence="1" id="KW-0378">Hydrolase</keyword>